<feature type="domain" description="DUF3347" evidence="2">
    <location>
        <begin position="32"/>
        <end position="123"/>
    </location>
</feature>
<evidence type="ECO:0000313" key="4">
    <source>
        <dbReference type="Proteomes" id="UP000808337"/>
    </source>
</evidence>
<evidence type="ECO:0000313" key="3">
    <source>
        <dbReference type="EMBL" id="MBK9981840.1"/>
    </source>
</evidence>
<evidence type="ECO:0000259" key="2">
    <source>
        <dbReference type="Pfam" id="PF11827"/>
    </source>
</evidence>
<reference evidence="3 4" key="1">
    <citation type="submission" date="2020-10" db="EMBL/GenBank/DDBJ databases">
        <title>Connecting structure to function with the recovery of over 1000 high-quality activated sludge metagenome-assembled genomes encoding full-length rRNA genes using long-read sequencing.</title>
        <authorList>
            <person name="Singleton C.M."/>
            <person name="Petriglieri F."/>
            <person name="Kristensen J.M."/>
            <person name="Kirkegaard R.H."/>
            <person name="Michaelsen T.Y."/>
            <person name="Andersen M.H."/>
            <person name="Karst S.M."/>
            <person name="Dueholm M.S."/>
            <person name="Nielsen P.H."/>
            <person name="Albertsen M."/>
        </authorList>
    </citation>
    <scope>NUCLEOTIDE SEQUENCE [LARGE SCALE GENOMIC DNA]</scope>
    <source>
        <strain evidence="3">Ribe_18-Q3-R11-54_MAXAC.273</strain>
    </source>
</reference>
<accession>A0A9D7SRB3</accession>
<evidence type="ECO:0000256" key="1">
    <source>
        <dbReference type="SAM" id="SignalP"/>
    </source>
</evidence>
<feature type="chain" id="PRO_5039434645" evidence="1">
    <location>
        <begin position="22"/>
        <end position="172"/>
    </location>
</feature>
<dbReference type="EMBL" id="JADKGY010000001">
    <property type="protein sequence ID" value="MBK9981840.1"/>
    <property type="molecule type" value="Genomic_DNA"/>
</dbReference>
<feature type="signal peptide" evidence="1">
    <location>
        <begin position="1"/>
        <end position="21"/>
    </location>
</feature>
<protein>
    <submittedName>
        <fullName evidence="3">DUF3347 domain-containing protein</fullName>
    </submittedName>
</protein>
<dbReference type="AlphaFoldDB" id="A0A9D7SRB3"/>
<dbReference type="Pfam" id="PF11827">
    <property type="entry name" value="DUF3347"/>
    <property type="match status" value="1"/>
</dbReference>
<gene>
    <name evidence="3" type="ORF">IPP15_05345</name>
</gene>
<sequence>MKKTILMVAILASTFSSKIVAQTTTDTSLQAVITSYLDVKNALTKDNGANVRSAAKTLYTAINAVPMEKLSDIDHRVWMEYQEKLSYDTEHIKGTDELEHQREHFIKLSANFYKMIKVIKINKDDLYYQFCPMANDGKGAYWVSEKQAIANPYFGKKMMTCGSTKETIKGKP</sequence>
<keyword evidence="1" id="KW-0732">Signal</keyword>
<organism evidence="3 4">
    <name type="scientific">Candidatus Opimibacter skivensis</name>
    <dbReference type="NCBI Taxonomy" id="2982028"/>
    <lineage>
        <taxon>Bacteria</taxon>
        <taxon>Pseudomonadati</taxon>
        <taxon>Bacteroidota</taxon>
        <taxon>Saprospiria</taxon>
        <taxon>Saprospirales</taxon>
        <taxon>Saprospiraceae</taxon>
        <taxon>Candidatus Opimibacter</taxon>
    </lineage>
</organism>
<comment type="caution">
    <text evidence="3">The sequence shown here is derived from an EMBL/GenBank/DDBJ whole genome shotgun (WGS) entry which is preliminary data.</text>
</comment>
<dbReference type="Proteomes" id="UP000808337">
    <property type="component" value="Unassembled WGS sequence"/>
</dbReference>
<proteinExistence type="predicted"/>
<dbReference type="InterPro" id="IPR021782">
    <property type="entry name" value="DUF3347"/>
</dbReference>
<name>A0A9D7SRB3_9BACT</name>